<organism evidence="1 2">
    <name type="scientific">Meloidogyne hapla</name>
    <name type="common">Root-knot nematode worm</name>
    <dbReference type="NCBI Taxonomy" id="6305"/>
    <lineage>
        <taxon>Eukaryota</taxon>
        <taxon>Metazoa</taxon>
        <taxon>Ecdysozoa</taxon>
        <taxon>Nematoda</taxon>
        <taxon>Chromadorea</taxon>
        <taxon>Rhabditida</taxon>
        <taxon>Tylenchina</taxon>
        <taxon>Tylenchomorpha</taxon>
        <taxon>Tylenchoidea</taxon>
        <taxon>Meloidogynidae</taxon>
        <taxon>Meloidogyninae</taxon>
        <taxon>Meloidogyne</taxon>
    </lineage>
</organism>
<reference evidence="2" key="1">
    <citation type="submission" date="2016-11" db="UniProtKB">
        <authorList>
            <consortium name="WormBaseParasite"/>
        </authorList>
    </citation>
    <scope>IDENTIFICATION</scope>
</reference>
<dbReference type="AlphaFoldDB" id="A0A1I8C1K1"/>
<dbReference type="WBParaSite" id="MhA1_Contig976.frz3.gene7">
    <property type="protein sequence ID" value="MhA1_Contig976.frz3.gene7"/>
    <property type="gene ID" value="MhA1_Contig976.frz3.gene7"/>
</dbReference>
<evidence type="ECO:0000313" key="2">
    <source>
        <dbReference type="WBParaSite" id="MhA1_Contig976.frz3.gene7"/>
    </source>
</evidence>
<accession>A0A1I8C1K1</accession>
<name>A0A1I8C1K1_MELHA</name>
<sequence length="193" mass="22432">MSLDEYSDIMRVELKQHVDKICDDLTPQSYLDNAVFYFERDDGAKASGMIWECSSLQLKYFLTGNELGADGDKLQKRIVGFLITSCNDKELKEKLISAWPSVDLSQENAHDYKFGLGFVKYMLKSAMVFCNVLYEINERKSFNRDDLLNWLPDYLMLEVMIPIDGEWKMIDEYIHEGKLKLEGEKPNMSLIKL</sequence>
<dbReference type="Proteomes" id="UP000095281">
    <property type="component" value="Unplaced"/>
</dbReference>
<proteinExistence type="predicted"/>
<protein>
    <submittedName>
        <fullName evidence="2">Defective in cullin neddylation protein</fullName>
    </submittedName>
</protein>
<evidence type="ECO:0000313" key="1">
    <source>
        <dbReference type="Proteomes" id="UP000095281"/>
    </source>
</evidence>
<keyword evidence="1" id="KW-1185">Reference proteome</keyword>